<evidence type="ECO:0008006" key="3">
    <source>
        <dbReference type="Google" id="ProtNLM"/>
    </source>
</evidence>
<gene>
    <name evidence="1" type="ORF">ERS852476_03173</name>
</gene>
<evidence type="ECO:0000313" key="1">
    <source>
        <dbReference type="EMBL" id="CUO53827.1"/>
    </source>
</evidence>
<dbReference type="AlphaFoldDB" id="A0A174FWI8"/>
<dbReference type="Proteomes" id="UP000095645">
    <property type="component" value="Unassembled WGS sequence"/>
</dbReference>
<organism evidence="1 2">
    <name type="scientific">Blautia obeum</name>
    <dbReference type="NCBI Taxonomy" id="40520"/>
    <lineage>
        <taxon>Bacteria</taxon>
        <taxon>Bacillati</taxon>
        <taxon>Bacillota</taxon>
        <taxon>Clostridia</taxon>
        <taxon>Lachnospirales</taxon>
        <taxon>Lachnospiraceae</taxon>
        <taxon>Blautia</taxon>
    </lineage>
</organism>
<accession>A0A174FWI8</accession>
<evidence type="ECO:0000313" key="2">
    <source>
        <dbReference type="Proteomes" id="UP000095645"/>
    </source>
</evidence>
<reference evidence="1 2" key="1">
    <citation type="submission" date="2015-09" db="EMBL/GenBank/DDBJ databases">
        <authorList>
            <consortium name="Pathogen Informatics"/>
        </authorList>
    </citation>
    <scope>NUCLEOTIDE SEQUENCE [LARGE SCALE GENOMIC DNA]</scope>
    <source>
        <strain evidence="1 2">2789STDY5834861</strain>
    </source>
</reference>
<dbReference type="EMBL" id="CYZP01000036">
    <property type="protein sequence ID" value="CUO53827.1"/>
    <property type="molecule type" value="Genomic_DNA"/>
</dbReference>
<protein>
    <recommendedName>
        <fullName evidence="3">Stathmin-1-A</fullName>
    </recommendedName>
</protein>
<sequence length="120" mass="14727">MKKSETQEQEFLEVCSSYDHDLLTGKREMTLKDYERITYLVSSLGYSQYLQFLIGKYMDLSQADEEREEREHEIYLEYPEYYEDEGILEEEEKWLEEFLNQLPKKKKEHFKQLIEKGQNY</sequence>
<dbReference type="RefSeq" id="WP_009319961.1">
    <property type="nucleotide sequence ID" value="NZ_CYZP01000036.1"/>
</dbReference>
<name>A0A174FWI8_9FIRM</name>
<proteinExistence type="predicted"/>